<protein>
    <submittedName>
        <fullName evidence="1">Uncharacterized protein</fullName>
    </submittedName>
</protein>
<evidence type="ECO:0000313" key="1">
    <source>
        <dbReference type="EMBL" id="KAJ8112636.1"/>
    </source>
</evidence>
<name>A0ACC2IBR2_9PLEO</name>
<sequence length="415" mass="46603">MPPLRVSSHHGRQKACTECVKAKRRCDIGHPCCARCRRQSLVCIYPQPPTQLPAPSGLGDVQLNEIAMAVTPLQDTDAAMDTFNLEPLGYTAAFDEQLLDFDIPIDVACEGSLDQLDDARTGDKDSLAVYRPHGPTKQSTHLWTNITSSFKSRIGYAIERFKLAPQTMVTKNSTLWCHAMFYDEDMPRLMQDAHAACALYNARNDLNADYVRRHVASRVAELAETPLPTASAAVIARAHALLLYQVMLVFGDDVRSFSQSEAILHHLEQIGCLLLQLSSEQADPSGPLPLYPSTRAHTAWRSYIFRETLRRTVLSLYQFVAICRILFGRLENCAPRLSRGSKVTISAHLWRAESAFEFAMVWNREPHFLVYDLDFTDLLRDGRPDDTDEFAKTMLVGIQGIDDVRGWLYNKGGTL</sequence>
<dbReference type="Proteomes" id="UP001153331">
    <property type="component" value="Unassembled WGS sequence"/>
</dbReference>
<dbReference type="EMBL" id="JAPHNI010000309">
    <property type="protein sequence ID" value="KAJ8112636.1"/>
    <property type="molecule type" value="Genomic_DNA"/>
</dbReference>
<evidence type="ECO:0000313" key="2">
    <source>
        <dbReference type="Proteomes" id="UP001153331"/>
    </source>
</evidence>
<accession>A0ACC2IBR2</accession>
<comment type="caution">
    <text evidence="1">The sequence shown here is derived from an EMBL/GenBank/DDBJ whole genome shotgun (WGS) entry which is preliminary data.</text>
</comment>
<gene>
    <name evidence="1" type="ORF">OPT61_g5038</name>
</gene>
<keyword evidence="2" id="KW-1185">Reference proteome</keyword>
<organism evidence="1 2">
    <name type="scientific">Boeremia exigua</name>
    <dbReference type="NCBI Taxonomy" id="749465"/>
    <lineage>
        <taxon>Eukaryota</taxon>
        <taxon>Fungi</taxon>
        <taxon>Dikarya</taxon>
        <taxon>Ascomycota</taxon>
        <taxon>Pezizomycotina</taxon>
        <taxon>Dothideomycetes</taxon>
        <taxon>Pleosporomycetidae</taxon>
        <taxon>Pleosporales</taxon>
        <taxon>Pleosporineae</taxon>
        <taxon>Didymellaceae</taxon>
        <taxon>Boeremia</taxon>
    </lineage>
</organism>
<reference evidence="1" key="1">
    <citation type="submission" date="2022-11" db="EMBL/GenBank/DDBJ databases">
        <title>Genome Sequence of Boeremia exigua.</title>
        <authorList>
            <person name="Buettner E."/>
        </authorList>
    </citation>
    <scope>NUCLEOTIDE SEQUENCE</scope>
    <source>
        <strain evidence="1">CU02</strain>
    </source>
</reference>
<proteinExistence type="predicted"/>